<reference evidence="2 3" key="1">
    <citation type="submission" date="2019-02" db="EMBL/GenBank/DDBJ databases">
        <title>Deep-cultivation of Planctomycetes and their phenomic and genomic characterization uncovers novel biology.</title>
        <authorList>
            <person name="Wiegand S."/>
            <person name="Jogler M."/>
            <person name="Boedeker C."/>
            <person name="Pinto D."/>
            <person name="Vollmers J."/>
            <person name="Rivas-Marin E."/>
            <person name="Kohn T."/>
            <person name="Peeters S.H."/>
            <person name="Heuer A."/>
            <person name="Rast P."/>
            <person name="Oberbeckmann S."/>
            <person name="Bunk B."/>
            <person name="Jeske O."/>
            <person name="Meyerdierks A."/>
            <person name="Storesund J.E."/>
            <person name="Kallscheuer N."/>
            <person name="Luecker S."/>
            <person name="Lage O.M."/>
            <person name="Pohl T."/>
            <person name="Merkel B.J."/>
            <person name="Hornburger P."/>
            <person name="Mueller R.-W."/>
            <person name="Bruemmer F."/>
            <person name="Labrenz M."/>
            <person name="Spormann A.M."/>
            <person name="Op den Camp H."/>
            <person name="Overmann J."/>
            <person name="Amann R."/>
            <person name="Jetten M.S.M."/>
            <person name="Mascher T."/>
            <person name="Medema M.H."/>
            <person name="Devos D.P."/>
            <person name="Kaster A.-K."/>
            <person name="Ovreas L."/>
            <person name="Rohde M."/>
            <person name="Galperin M.Y."/>
            <person name="Jogler C."/>
        </authorList>
    </citation>
    <scope>NUCLEOTIDE SEQUENCE [LARGE SCALE GENOMIC DNA]</scope>
    <source>
        <strain evidence="2 3">SV_7m_r</strain>
    </source>
</reference>
<dbReference type="EMBL" id="CP036272">
    <property type="protein sequence ID" value="QDT60562.1"/>
    <property type="molecule type" value="Genomic_DNA"/>
</dbReference>
<sequence>MPLHDFIDDLSPAIDTMETKNVLTFLTDDCVLQPGNQDSVRGTEAVAEVFDSLYASIHSIKHTIDDKFAVDDTAVYRGRVSYRRMDDSDLTVPFCDVFKVRDGKIAEYFIYIDWHELFSVKL</sequence>
<dbReference type="Proteomes" id="UP000315003">
    <property type="component" value="Chromosome"/>
</dbReference>
<dbReference type="AlphaFoldDB" id="A0A517SWQ1"/>
<evidence type="ECO:0000313" key="3">
    <source>
        <dbReference type="Proteomes" id="UP000315003"/>
    </source>
</evidence>
<dbReference type="InterPro" id="IPR037401">
    <property type="entry name" value="SnoaL-like"/>
</dbReference>
<protein>
    <submittedName>
        <fullName evidence="2">SnoaL-like domain protein</fullName>
    </submittedName>
</protein>
<dbReference type="RefSeq" id="WP_145273424.1">
    <property type="nucleotide sequence ID" value="NZ_CP036272.1"/>
</dbReference>
<keyword evidence="3" id="KW-1185">Reference proteome</keyword>
<dbReference type="OrthoDB" id="6692273at2"/>
<gene>
    <name evidence="2" type="ORF">SV7mr_30860</name>
</gene>
<organism evidence="2 3">
    <name type="scientific">Stieleria bergensis</name>
    <dbReference type="NCBI Taxonomy" id="2528025"/>
    <lineage>
        <taxon>Bacteria</taxon>
        <taxon>Pseudomonadati</taxon>
        <taxon>Planctomycetota</taxon>
        <taxon>Planctomycetia</taxon>
        <taxon>Pirellulales</taxon>
        <taxon>Pirellulaceae</taxon>
        <taxon>Stieleria</taxon>
    </lineage>
</organism>
<evidence type="ECO:0000259" key="1">
    <source>
        <dbReference type="Pfam" id="PF12680"/>
    </source>
</evidence>
<evidence type="ECO:0000313" key="2">
    <source>
        <dbReference type="EMBL" id="QDT60562.1"/>
    </source>
</evidence>
<dbReference type="Pfam" id="PF12680">
    <property type="entry name" value="SnoaL_2"/>
    <property type="match status" value="1"/>
</dbReference>
<dbReference type="SUPFAM" id="SSF54427">
    <property type="entry name" value="NTF2-like"/>
    <property type="match status" value="1"/>
</dbReference>
<proteinExistence type="predicted"/>
<dbReference type="InterPro" id="IPR032710">
    <property type="entry name" value="NTF2-like_dom_sf"/>
</dbReference>
<accession>A0A517SWQ1</accession>
<dbReference type="Gene3D" id="3.10.450.50">
    <property type="match status" value="1"/>
</dbReference>
<name>A0A517SWQ1_9BACT</name>
<feature type="domain" description="SnoaL-like" evidence="1">
    <location>
        <begin position="13"/>
        <end position="108"/>
    </location>
</feature>